<dbReference type="Proteomes" id="UP000789508">
    <property type="component" value="Unassembled WGS sequence"/>
</dbReference>
<proteinExistence type="predicted"/>
<gene>
    <name evidence="2" type="ORF">ALEPTO_LOCUS419</name>
</gene>
<name>A0A9N8V8R3_9GLOM</name>
<comment type="caution">
    <text evidence="2">The sequence shown here is derived from an EMBL/GenBank/DDBJ whole genome shotgun (WGS) entry which is preliminary data.</text>
</comment>
<feature type="region of interest" description="Disordered" evidence="1">
    <location>
        <begin position="356"/>
        <end position="385"/>
    </location>
</feature>
<dbReference type="AlphaFoldDB" id="A0A9N8V8R3"/>
<reference evidence="2" key="1">
    <citation type="submission" date="2021-06" db="EMBL/GenBank/DDBJ databases">
        <authorList>
            <person name="Kallberg Y."/>
            <person name="Tangrot J."/>
            <person name="Rosling A."/>
        </authorList>
    </citation>
    <scope>NUCLEOTIDE SEQUENCE</scope>
    <source>
        <strain evidence="2">FL130A</strain>
    </source>
</reference>
<feature type="compositionally biased region" description="Basic and acidic residues" evidence="1">
    <location>
        <begin position="359"/>
        <end position="369"/>
    </location>
</feature>
<sequence>MTISKFTEKDLEKLEGEAELKIYKNFQVQNLQLGLPPLKPAEEKQFLLAEKATYLFQKIFGSDNPTSPTNLDQFQKVQEEILGQVSAAMLADHESKFAEFLRDKRKLTPEQVLNGEGGHISELRYIFFNGPPVQVPRVPSPSRKAAQEEIKGNRENIPPPKETNFNSSDLNNLLNKLKGEFEQDGQKNHSSPLPDLSLGPNSIMSGDKEKMPWLAFTINIYNRNNLPGFCVFDPATFAVSHGEGDLVTLQLELKRLEDKKIKDDALEDEQKKDRLLISGARDVKIGVPGVKQKSYRFTRMFRNQANAYDLNDTNHFIGVLRDKGVMSKSPAELVGRIVKEARGTLVRLGPDALGLIDSQNKDQQERSKNETPQSREANQKAVSEQDLKDIGLSKSEFENLNTAFTDEALIANLIKRISQSNKPEKVAELLNKLFDHCQPVTQEALFNQMVENNPVFSREEKDNLKTQREAFQKKTKEEKDKIFEEQVNSNPRYGPKGEDTQERRDRFKEYEKADETKKEQLQAQENEQFTHGENAFQ</sequence>
<feature type="region of interest" description="Disordered" evidence="1">
    <location>
        <begin position="182"/>
        <end position="202"/>
    </location>
</feature>
<feature type="compositionally biased region" description="Basic and acidic residues" evidence="1">
    <location>
        <begin position="495"/>
        <end position="520"/>
    </location>
</feature>
<feature type="compositionally biased region" description="Basic and acidic residues" evidence="1">
    <location>
        <begin position="145"/>
        <end position="154"/>
    </location>
</feature>
<dbReference type="EMBL" id="CAJVPS010000024">
    <property type="protein sequence ID" value="CAG8442372.1"/>
    <property type="molecule type" value="Genomic_DNA"/>
</dbReference>
<protein>
    <submittedName>
        <fullName evidence="2">3954_t:CDS:1</fullName>
    </submittedName>
</protein>
<evidence type="ECO:0000313" key="2">
    <source>
        <dbReference type="EMBL" id="CAG8442372.1"/>
    </source>
</evidence>
<evidence type="ECO:0000256" key="1">
    <source>
        <dbReference type="SAM" id="MobiDB-lite"/>
    </source>
</evidence>
<organism evidence="2 3">
    <name type="scientific">Ambispora leptoticha</name>
    <dbReference type="NCBI Taxonomy" id="144679"/>
    <lineage>
        <taxon>Eukaryota</taxon>
        <taxon>Fungi</taxon>
        <taxon>Fungi incertae sedis</taxon>
        <taxon>Mucoromycota</taxon>
        <taxon>Glomeromycotina</taxon>
        <taxon>Glomeromycetes</taxon>
        <taxon>Archaeosporales</taxon>
        <taxon>Ambisporaceae</taxon>
        <taxon>Ambispora</taxon>
    </lineage>
</organism>
<feature type="compositionally biased region" description="Polar residues" evidence="1">
    <location>
        <begin position="370"/>
        <end position="382"/>
    </location>
</feature>
<feature type="compositionally biased region" description="Polar residues" evidence="1">
    <location>
        <begin position="521"/>
        <end position="537"/>
    </location>
</feature>
<feature type="compositionally biased region" description="Basic and acidic residues" evidence="1">
    <location>
        <begin position="471"/>
        <end position="484"/>
    </location>
</feature>
<feature type="region of interest" description="Disordered" evidence="1">
    <location>
        <begin position="136"/>
        <end position="169"/>
    </location>
</feature>
<keyword evidence="3" id="KW-1185">Reference proteome</keyword>
<feature type="region of interest" description="Disordered" evidence="1">
    <location>
        <begin position="471"/>
        <end position="537"/>
    </location>
</feature>
<accession>A0A9N8V8R3</accession>
<evidence type="ECO:0000313" key="3">
    <source>
        <dbReference type="Proteomes" id="UP000789508"/>
    </source>
</evidence>
<dbReference type="OrthoDB" id="10554395at2759"/>